<protein>
    <recommendedName>
        <fullName evidence="4">Transcription factor hoxa13</fullName>
    </recommendedName>
</protein>
<organism evidence="2 3">
    <name type="scientific">Cercophora samala</name>
    <dbReference type="NCBI Taxonomy" id="330535"/>
    <lineage>
        <taxon>Eukaryota</taxon>
        <taxon>Fungi</taxon>
        <taxon>Dikarya</taxon>
        <taxon>Ascomycota</taxon>
        <taxon>Pezizomycotina</taxon>
        <taxon>Sordariomycetes</taxon>
        <taxon>Sordariomycetidae</taxon>
        <taxon>Sordariales</taxon>
        <taxon>Lasiosphaeriaceae</taxon>
        <taxon>Cercophora</taxon>
    </lineage>
</organism>
<dbReference type="PANTHER" id="PTHR23242:SF9">
    <property type="entry name" value="TRANSCRIPTION FACTOR HOXA13"/>
    <property type="match status" value="1"/>
</dbReference>
<feature type="region of interest" description="Disordered" evidence="1">
    <location>
        <begin position="695"/>
        <end position="715"/>
    </location>
</feature>
<dbReference type="EMBL" id="JAULSY010000148">
    <property type="protein sequence ID" value="KAK0661665.1"/>
    <property type="molecule type" value="Genomic_DNA"/>
</dbReference>
<accession>A0AA39Z1J3</accession>
<feature type="region of interest" description="Disordered" evidence="1">
    <location>
        <begin position="277"/>
        <end position="367"/>
    </location>
</feature>
<evidence type="ECO:0000256" key="1">
    <source>
        <dbReference type="SAM" id="MobiDB-lite"/>
    </source>
</evidence>
<evidence type="ECO:0000313" key="2">
    <source>
        <dbReference type="EMBL" id="KAK0661665.1"/>
    </source>
</evidence>
<evidence type="ECO:0000313" key="3">
    <source>
        <dbReference type="Proteomes" id="UP001174997"/>
    </source>
</evidence>
<feature type="compositionally biased region" description="Acidic residues" evidence="1">
    <location>
        <begin position="766"/>
        <end position="777"/>
    </location>
</feature>
<dbReference type="PANTHER" id="PTHR23242">
    <property type="entry name" value="TRANSCRIPTION FACTOR HOXA13"/>
    <property type="match status" value="1"/>
</dbReference>
<proteinExistence type="predicted"/>
<feature type="compositionally biased region" description="Low complexity" evidence="1">
    <location>
        <begin position="695"/>
        <end position="705"/>
    </location>
</feature>
<evidence type="ECO:0008006" key="4">
    <source>
        <dbReference type="Google" id="ProtNLM"/>
    </source>
</evidence>
<feature type="compositionally biased region" description="Low complexity" evidence="1">
    <location>
        <begin position="289"/>
        <end position="334"/>
    </location>
</feature>
<comment type="caution">
    <text evidence="2">The sequence shown here is derived from an EMBL/GenBank/DDBJ whole genome shotgun (WGS) entry which is preliminary data.</text>
</comment>
<feature type="region of interest" description="Disordered" evidence="1">
    <location>
        <begin position="758"/>
        <end position="782"/>
    </location>
</feature>
<name>A0AA39Z1J3_9PEZI</name>
<sequence>MDDKKNGTTMKAHRAANGINGAIKSPALNGHHTVQKRTAGGRGPGVLSRLLSIVARLLTWYSIIAVLFRCPATLDACDENSPLVCEPYFQLKHAVTPHLEPYYDAYAAPYIELARPYYNVVDEKIIMPAWGYAKQHGAPRVEQARVYGKAQWEKTVQPQITKVQHLAKTQYDQTLAPHLDQLSAAVGPYYEIVRTNTLQTYHEFFLPSYQFAQPYALQAYHATSDFALGTVAPTCAWAWNKTNLFLDSTVWPHLRVIYVENVEPQLVKIGKRLGRYSSSTNGTKKSVPKSAADSTSSFASKTTSSFLKPSPSTSSTTSVAASSRPPSSAGQSQAKDVPDTHRSKSSVDPITPPDTAEQVENEDPVRRAARETVAADLKDWQERYAKAADEGAAEIDNRVQEIAKRMIRRNARITGKALLDQLQEATVTELVQLRTDILEIIGAVNDKELGAEDAQTEIVQAVRRAGMAIKDKAQAVRNWREEYEAELQTSITQAAETHFTVLQGIRDLALQKIGMKWAWTDGITYKDWAKYHLLKSRFDEWKGDLEKLIVTHPNLEAAQVEGANIEDEAMKLAATAAKELGRLKQVANWKLVAGDETEEFDSTLTQQAAEAVEAARIAAANVVSKAGESAEKAQHVIADKVAGAYERASDAVVGAKDTVSEKASEAAQAVGDNNLWAEDSMAGEGAEEQVEAISAASEEISSVVEPTSEATPDVDNSPEPVADDLAHLAATESLAFETPLVVDNVTEIEEHVKADPAPIELPNNEDAVEEEEEEVEETPGTRPVAEAAPTVKPVMFGAAAQVVPRHSPILDEEDEDEEDMSGAIQVMQDELKSVYSAAMSRANAQYSEALSAVSAQIHGTPLPAHQQMLASVTSAYNKAMASASSRMDVALEAVSTQLRGTPTKTKKNMMPTVAIPTVPVPNVDWAHIESIASERLEQGQSWALEQYESAKIAAGLATPTPSTPAEHVNKLLDTARHNYYAGLGLAHARYSEFLSAASAAVSSMTATPTPTDLAGTASSLASVASESAAAAAAAVGESASSAASVASESAASAASAASVAAASVASVASESAASAASVVGSGASSIAAAASAGVSSAASAAGENVSSAAAAGYEQASSAADYVSGGWDVIVTKISLQVYGAPTPTPWYEAFYSGVGEYASSASAAAGEGAGSVTSAAAVASDAAAQRYEAVSALVSELLVGKEPTFSESVVSRLNAAYATGAKAVGSAASAASEVVGEAGEKVKSVGEKVASAASEATEAVKEKVPGHDEL</sequence>
<dbReference type="Proteomes" id="UP001174997">
    <property type="component" value="Unassembled WGS sequence"/>
</dbReference>
<reference evidence="2" key="1">
    <citation type="submission" date="2023-06" db="EMBL/GenBank/DDBJ databases">
        <title>Genome-scale phylogeny and comparative genomics of the fungal order Sordariales.</title>
        <authorList>
            <consortium name="Lawrence Berkeley National Laboratory"/>
            <person name="Hensen N."/>
            <person name="Bonometti L."/>
            <person name="Westerberg I."/>
            <person name="Brannstrom I.O."/>
            <person name="Guillou S."/>
            <person name="Cros-Aarteil S."/>
            <person name="Calhoun S."/>
            <person name="Haridas S."/>
            <person name="Kuo A."/>
            <person name="Mondo S."/>
            <person name="Pangilinan J."/>
            <person name="Riley R."/>
            <person name="Labutti K."/>
            <person name="Andreopoulos B."/>
            <person name="Lipzen A."/>
            <person name="Chen C."/>
            <person name="Yanf M."/>
            <person name="Daum C."/>
            <person name="Ng V."/>
            <person name="Clum A."/>
            <person name="Steindorff A."/>
            <person name="Ohm R."/>
            <person name="Martin F."/>
            <person name="Silar P."/>
            <person name="Natvig D."/>
            <person name="Lalanne C."/>
            <person name="Gautier V."/>
            <person name="Ament-Velasquez S.L."/>
            <person name="Kruys A."/>
            <person name="Hutchinson M.I."/>
            <person name="Powell A.J."/>
            <person name="Barry K."/>
            <person name="Miller A.N."/>
            <person name="Grigoriev I.V."/>
            <person name="Debuchy R."/>
            <person name="Gladieux P."/>
            <person name="Thoren M.H."/>
            <person name="Johannesson H."/>
        </authorList>
    </citation>
    <scope>NUCLEOTIDE SEQUENCE</scope>
    <source>
        <strain evidence="2">CBS 307.81</strain>
    </source>
</reference>
<dbReference type="AlphaFoldDB" id="A0AA39Z1J3"/>
<gene>
    <name evidence="2" type="ORF">QBC41DRAFT_235619</name>
</gene>
<keyword evidence="3" id="KW-1185">Reference proteome</keyword>